<keyword evidence="4" id="KW-1185">Reference proteome</keyword>
<dbReference type="InterPro" id="IPR046341">
    <property type="entry name" value="SET_dom_sf"/>
</dbReference>
<dbReference type="Gene3D" id="3.90.1410.10">
    <property type="entry name" value="set domain protein methyltransferase, domain 1"/>
    <property type="match status" value="1"/>
</dbReference>
<evidence type="ECO:0000256" key="1">
    <source>
        <dbReference type="SAM" id="MobiDB-lite"/>
    </source>
</evidence>
<dbReference type="EMBL" id="JAAAJB010000386">
    <property type="protein sequence ID" value="KAG0256906.1"/>
    <property type="molecule type" value="Genomic_DNA"/>
</dbReference>
<dbReference type="PANTHER" id="PTHR13271">
    <property type="entry name" value="UNCHARACTERIZED PUTATIVE METHYLTRANSFERASE"/>
    <property type="match status" value="1"/>
</dbReference>
<accession>A0A9P6Q2D3</accession>
<comment type="caution">
    <text evidence="3">The sequence shown here is derived from an EMBL/GenBank/DDBJ whole genome shotgun (WGS) entry which is preliminary data.</text>
</comment>
<sequence>MSNTPTTERRPAKRLKHDKPPPAAMPAPASHRTASFTAGIPTPPPTTGSLPRRDSFPFRPKRTTPRLGRTARSRAAKKSKTTTLDPFGEHTAESGVEHAIIKDKQYFEFLRWLKAQGCPKTKLTLAEFSNTGRGMMATKDIKAGEVIVQVPEKNLVTMKGLQTVYGSRISRFGKKLGSHMFIALHIALLVQMREKSGWLPYLRMLPTKFDTMPVRYPEDLLEFLPPNAKVHVDKQKQKITSDYKLALEFLQANSDLLNKPLTYEEYEWAWLVVNTRCIYLDAKKQDSADNIALAPMLDFLNHTHEAKTEGRFDNKTKAYHIKTLLPYNKGAQCMINYGPHDNCFILVEYGFVTPMNPYNYVSVDSAFLNLTIPGESAAAKKEKLELLDMAGYLGDYVFHKDDVSFRLLAGLRLRLINPFNTSSATTQLAISRWHSVVNGELEQVSDENERLVRVYLEKLCNDILADTKKALAALARKKTTFSVMHLQQIWIETRDIVLSIVDKIHRNEEL</sequence>
<reference evidence="3" key="1">
    <citation type="journal article" date="2020" name="Fungal Divers.">
        <title>Resolving the Mortierellaceae phylogeny through synthesis of multi-gene phylogenetics and phylogenomics.</title>
        <authorList>
            <person name="Vandepol N."/>
            <person name="Liber J."/>
            <person name="Desiro A."/>
            <person name="Na H."/>
            <person name="Kennedy M."/>
            <person name="Barry K."/>
            <person name="Grigoriev I.V."/>
            <person name="Miller A.N."/>
            <person name="O'Donnell K."/>
            <person name="Stajich J.E."/>
            <person name="Bonito G."/>
        </authorList>
    </citation>
    <scope>NUCLEOTIDE SEQUENCE</scope>
    <source>
        <strain evidence="3">BC1065</strain>
    </source>
</reference>
<protein>
    <submittedName>
        <fullName evidence="3">SET domain-containing protein 4</fullName>
    </submittedName>
</protein>
<evidence type="ECO:0000313" key="3">
    <source>
        <dbReference type="EMBL" id="KAG0256906.1"/>
    </source>
</evidence>
<feature type="domain" description="SET" evidence="2">
    <location>
        <begin position="121"/>
        <end position="338"/>
    </location>
</feature>
<dbReference type="PANTHER" id="PTHR13271:SF151">
    <property type="entry name" value="SET DOMAIN-CONTAINING PROTEIN 4"/>
    <property type="match status" value="1"/>
</dbReference>
<gene>
    <name evidence="3" type="primary">SETD4</name>
    <name evidence="3" type="ORF">DFQ27_005421</name>
</gene>
<dbReference type="InterPro" id="IPR044429">
    <property type="entry name" value="SETD4_SET"/>
</dbReference>
<dbReference type="Proteomes" id="UP000807716">
    <property type="component" value="Unassembled WGS sequence"/>
</dbReference>
<evidence type="ECO:0000259" key="2">
    <source>
        <dbReference type="PROSITE" id="PS50280"/>
    </source>
</evidence>
<dbReference type="PROSITE" id="PS50280">
    <property type="entry name" value="SET"/>
    <property type="match status" value="1"/>
</dbReference>
<dbReference type="SUPFAM" id="SSF82199">
    <property type="entry name" value="SET domain"/>
    <property type="match status" value="1"/>
</dbReference>
<dbReference type="Pfam" id="PF00856">
    <property type="entry name" value="SET"/>
    <property type="match status" value="1"/>
</dbReference>
<dbReference type="GO" id="GO:0016279">
    <property type="term" value="F:protein-lysine N-methyltransferase activity"/>
    <property type="evidence" value="ECO:0007669"/>
    <property type="project" value="InterPro"/>
</dbReference>
<organism evidence="3 4">
    <name type="scientific">Actinomortierella ambigua</name>
    <dbReference type="NCBI Taxonomy" id="1343610"/>
    <lineage>
        <taxon>Eukaryota</taxon>
        <taxon>Fungi</taxon>
        <taxon>Fungi incertae sedis</taxon>
        <taxon>Mucoromycota</taxon>
        <taxon>Mortierellomycotina</taxon>
        <taxon>Mortierellomycetes</taxon>
        <taxon>Mortierellales</taxon>
        <taxon>Mortierellaceae</taxon>
        <taxon>Actinomortierella</taxon>
    </lineage>
</organism>
<feature type="compositionally biased region" description="Basic residues" evidence="1">
    <location>
        <begin position="59"/>
        <end position="80"/>
    </location>
</feature>
<dbReference type="InterPro" id="IPR001214">
    <property type="entry name" value="SET_dom"/>
</dbReference>
<feature type="region of interest" description="Disordered" evidence="1">
    <location>
        <begin position="1"/>
        <end position="90"/>
    </location>
</feature>
<evidence type="ECO:0000313" key="4">
    <source>
        <dbReference type="Proteomes" id="UP000807716"/>
    </source>
</evidence>
<dbReference type="InterPro" id="IPR050600">
    <property type="entry name" value="SETD3_SETD6_MTase"/>
</dbReference>
<dbReference type="AlphaFoldDB" id="A0A9P6Q2D3"/>
<dbReference type="CDD" id="cd19177">
    <property type="entry name" value="SET_SETD4"/>
    <property type="match status" value="1"/>
</dbReference>
<proteinExistence type="predicted"/>
<dbReference type="OrthoDB" id="341421at2759"/>
<name>A0A9P6Q2D3_9FUNG</name>